<dbReference type="EMBL" id="CAMXCT030006512">
    <property type="protein sequence ID" value="CAL4802389.1"/>
    <property type="molecule type" value="Genomic_DNA"/>
</dbReference>
<organism evidence="8">
    <name type="scientific">Cladocopium goreaui</name>
    <dbReference type="NCBI Taxonomy" id="2562237"/>
    <lineage>
        <taxon>Eukaryota</taxon>
        <taxon>Sar</taxon>
        <taxon>Alveolata</taxon>
        <taxon>Dinophyceae</taxon>
        <taxon>Suessiales</taxon>
        <taxon>Symbiodiniaceae</taxon>
        <taxon>Cladocopium</taxon>
    </lineage>
</organism>
<reference evidence="9 10" key="2">
    <citation type="submission" date="2024-05" db="EMBL/GenBank/DDBJ databases">
        <authorList>
            <person name="Chen Y."/>
            <person name="Shah S."/>
            <person name="Dougan E. K."/>
            <person name="Thang M."/>
            <person name="Chan C."/>
        </authorList>
    </citation>
    <scope>NUCLEOTIDE SEQUENCE [LARGE SCALE GENOMIC DNA]</scope>
</reference>
<keyword evidence="5 7" id="KW-0472">Membrane</keyword>
<dbReference type="PANTHER" id="PTHR12385">
    <property type="entry name" value="CHOLINE TRANSPORTER-LIKE (SLC FAMILY 44)"/>
    <property type="match status" value="1"/>
</dbReference>
<evidence type="ECO:0000313" key="10">
    <source>
        <dbReference type="Proteomes" id="UP001152797"/>
    </source>
</evidence>
<feature type="transmembrane region" description="Helical" evidence="7">
    <location>
        <begin position="313"/>
        <end position="333"/>
    </location>
</feature>
<comment type="similarity">
    <text evidence="2 7">Belongs to the CTL (choline transporter-like) family.</text>
</comment>
<name>A0A9P1DTB5_9DINO</name>
<feature type="transmembrane region" description="Helical" evidence="7">
    <location>
        <begin position="410"/>
        <end position="431"/>
    </location>
</feature>
<evidence type="ECO:0000256" key="7">
    <source>
        <dbReference type="RuleBase" id="RU368066"/>
    </source>
</evidence>
<keyword evidence="6" id="KW-0325">Glycoprotein</keyword>
<evidence type="ECO:0000313" key="8">
    <source>
        <dbReference type="EMBL" id="CAI4015077.1"/>
    </source>
</evidence>
<dbReference type="AlphaFoldDB" id="A0A9P1DTB5"/>
<evidence type="ECO:0000256" key="2">
    <source>
        <dbReference type="ARBA" id="ARBA00007168"/>
    </source>
</evidence>
<dbReference type="GO" id="GO:0022857">
    <property type="term" value="F:transmembrane transporter activity"/>
    <property type="evidence" value="ECO:0007669"/>
    <property type="project" value="UniProtKB-UniRule"/>
</dbReference>
<comment type="caution">
    <text evidence="8">The sequence shown here is derived from an EMBL/GenBank/DDBJ whole genome shotgun (WGS) entry which is preliminary data.</text>
</comment>
<comment type="function">
    <text evidence="7">Choline transporter.</text>
</comment>
<evidence type="ECO:0000256" key="1">
    <source>
        <dbReference type="ARBA" id="ARBA00004141"/>
    </source>
</evidence>
<sequence length="800" mass="87101">MPCWWRPQDLPCVLLFFGHVGVFWYLAVQGLQQGDLQRLYLPRDFRGAFCGVSTGQADMTSYPKLAFAMNAGEVLDKLALQALCSDATRSQLTDAEQAACTTSGSLNEVNDVVSKLEQSMTDPAAALQMAGSFPTPTSVMADASKYLTPVCTSACSLSTSRKYSYSPPPDAPWASAYERLSSSLPLQQLQMNAWDEASCPYSARYCVPFPGLNFQPGPDDICLPELESSLVSSLTSGISKQLDSLAQSKLASSVLADVNNATGRRNGPPEATGNLEAVGSILTSLDALGVVAFVALLLGVVYMVLVRFFAKPVVWLSLLLIFLLLLAAGALAISKSLQCAEAQKSARYALKSSRAAEVEVGFLDFTEQAALTAVQNVQNVTEKPSDLLVNCQDLGGYAISNPDLRNAVRIVGYCFLGFAALWLLLVICLRNRIRLAIAVHQVAAEFTAMHPYVILLPLIQMILSLAYLAGWSIIAGLMITDVPSNFVPAQAMSKSQAIANNGTSPCATTWPAGFPYEDVSDCTENTTGGQPLCWHCAAPRFVLNERFAFAFFSLLWHNALLAAMGQCIIAGAVATWFFTEKRRKALQPVFCRATFNAVIKHFGSLAFGSLILAVVQFLKWLMRFLSEQAKVRKNRVLQTIFKILACCLWCFEKCLKFLNKNAYIQVAIKGTNFCTSAQNAFFLILRNAIRFGALAMLGSFLYFIGILVISGATGLGGHYIFQAFHPQMSPIVPTILYVILGYLVGRLFLTVFGLACDTSLQCFIMAEESRMRGDFVPSALQSLMEKQDLGSEEKNGKCCC</sequence>
<protein>
    <recommendedName>
        <fullName evidence="7">Choline transporter-like protein</fullName>
    </recommendedName>
</protein>
<proteinExistence type="inferred from homology"/>
<feature type="transmembrane region" description="Helical" evidence="7">
    <location>
        <begin position="12"/>
        <end position="31"/>
    </location>
</feature>
<dbReference type="OrthoDB" id="420519at2759"/>
<dbReference type="InterPro" id="IPR007603">
    <property type="entry name" value="Choline_transptr-like"/>
</dbReference>
<dbReference type="Proteomes" id="UP001152797">
    <property type="component" value="Unassembled WGS sequence"/>
</dbReference>
<dbReference type="Pfam" id="PF04515">
    <property type="entry name" value="Choline_transpo"/>
    <property type="match status" value="1"/>
</dbReference>
<dbReference type="EMBL" id="CAMXCT010006512">
    <property type="protein sequence ID" value="CAI4015077.1"/>
    <property type="molecule type" value="Genomic_DNA"/>
</dbReference>
<dbReference type="GO" id="GO:0005886">
    <property type="term" value="C:plasma membrane"/>
    <property type="evidence" value="ECO:0007669"/>
    <property type="project" value="UniProtKB-SubCell"/>
</dbReference>
<dbReference type="PANTHER" id="PTHR12385:SF14">
    <property type="entry name" value="CHOLINE TRANSPORTER-LIKE 2"/>
    <property type="match status" value="1"/>
</dbReference>
<evidence type="ECO:0000256" key="6">
    <source>
        <dbReference type="ARBA" id="ARBA00023180"/>
    </source>
</evidence>
<gene>
    <name evidence="8" type="ORF">C1SCF055_LOCUS39930</name>
</gene>
<keyword evidence="4 7" id="KW-1133">Transmembrane helix</keyword>
<dbReference type="EMBL" id="CAMXCT020006512">
    <property type="protein sequence ID" value="CAL1168452.1"/>
    <property type="molecule type" value="Genomic_DNA"/>
</dbReference>
<feature type="transmembrane region" description="Helical" evidence="7">
    <location>
        <begin position="598"/>
        <end position="622"/>
    </location>
</feature>
<feature type="transmembrane region" description="Helical" evidence="7">
    <location>
        <begin position="452"/>
        <end position="479"/>
    </location>
</feature>
<feature type="transmembrane region" description="Helical" evidence="7">
    <location>
        <begin position="691"/>
        <end position="715"/>
    </location>
</feature>
<reference evidence="8" key="1">
    <citation type="submission" date="2022-10" db="EMBL/GenBank/DDBJ databases">
        <authorList>
            <person name="Chen Y."/>
            <person name="Dougan E. K."/>
            <person name="Chan C."/>
            <person name="Rhodes N."/>
            <person name="Thang M."/>
        </authorList>
    </citation>
    <scope>NUCLEOTIDE SEQUENCE</scope>
</reference>
<feature type="transmembrane region" description="Helical" evidence="7">
    <location>
        <begin position="735"/>
        <end position="755"/>
    </location>
</feature>
<keyword evidence="10" id="KW-1185">Reference proteome</keyword>
<evidence type="ECO:0000256" key="5">
    <source>
        <dbReference type="ARBA" id="ARBA00023136"/>
    </source>
</evidence>
<feature type="transmembrane region" description="Helical" evidence="7">
    <location>
        <begin position="555"/>
        <end position="578"/>
    </location>
</feature>
<evidence type="ECO:0000256" key="3">
    <source>
        <dbReference type="ARBA" id="ARBA00022692"/>
    </source>
</evidence>
<accession>A0A9P1DTB5</accession>
<evidence type="ECO:0000313" key="9">
    <source>
        <dbReference type="EMBL" id="CAL4802389.1"/>
    </source>
</evidence>
<keyword evidence="3 7" id="KW-0812">Transmembrane</keyword>
<feature type="transmembrane region" description="Helical" evidence="7">
    <location>
        <begin position="287"/>
        <end position="306"/>
    </location>
</feature>
<evidence type="ECO:0000256" key="4">
    <source>
        <dbReference type="ARBA" id="ARBA00022989"/>
    </source>
</evidence>
<comment type="subcellular location">
    <subcellularLocation>
        <location evidence="7">Cell membrane</location>
        <topology evidence="7">Multi-pass membrane protein</topology>
    </subcellularLocation>
    <subcellularLocation>
        <location evidence="1">Membrane</location>
        <topology evidence="1">Multi-pass membrane protein</topology>
    </subcellularLocation>
</comment>